<protein>
    <recommendedName>
        <fullName evidence="4">SH3 domain-containing protein</fullName>
    </recommendedName>
</protein>
<feature type="region of interest" description="Disordered" evidence="2">
    <location>
        <begin position="317"/>
        <end position="365"/>
    </location>
</feature>
<accession>A0A7S2PRX3</accession>
<dbReference type="SUPFAM" id="SSF50044">
    <property type="entry name" value="SH3-domain"/>
    <property type="match status" value="1"/>
</dbReference>
<dbReference type="InterPro" id="IPR036028">
    <property type="entry name" value="SH3-like_dom_sf"/>
</dbReference>
<dbReference type="EMBL" id="HBGW01066091">
    <property type="protein sequence ID" value="CAD9613816.1"/>
    <property type="molecule type" value="Transcribed_RNA"/>
</dbReference>
<dbReference type="Gene3D" id="2.30.30.40">
    <property type="entry name" value="SH3 Domains"/>
    <property type="match status" value="1"/>
</dbReference>
<organism evidence="3">
    <name type="scientific">Zooxanthella nutricula</name>
    <dbReference type="NCBI Taxonomy" id="1333877"/>
    <lineage>
        <taxon>Eukaryota</taxon>
        <taxon>Sar</taxon>
        <taxon>Alveolata</taxon>
        <taxon>Dinophyceae</taxon>
        <taxon>Peridiniales</taxon>
        <taxon>Peridiniales incertae sedis</taxon>
        <taxon>Zooxanthella</taxon>
    </lineage>
</organism>
<evidence type="ECO:0000256" key="1">
    <source>
        <dbReference type="SAM" id="Coils"/>
    </source>
</evidence>
<feature type="compositionally biased region" description="Polar residues" evidence="2">
    <location>
        <begin position="162"/>
        <end position="180"/>
    </location>
</feature>
<sequence>MAATPRSVPFRAFLGEVICDWLPSEDLEEGVPQLRIKCGDYVWVRKKHLNWFGGHKEEGEIGWFPEKAVRNTGHYHDDESPAQSPTRTRDQRQVASPQVRRGPDEHALLEEHAAQQQQIAELKEALERKDLKERNFMAEIAELKNSLASAHAELRSREDSRSNNGSLQVSVPQLQRSGRTASADVSKRLFAHPSGCGSSGSLEGSRTPPVSISTAPAIPAFMAAPQGSGAATTAVLPLSSRQGIAKHSPRTITSVRAAGPGQPPSPHRRTYLPMGREPPGEVVGVRSIVHEFEKRGSNGVRAADLSPHRFVAAPPAWTVGSPSRSGSARPHAAASSSGIRALSRDMPRAREAEAPAGGVREESPANINFGMSPMARQQVQGGTLPGRAAWIASSPGSQPAYSVQDRIRQFQPPMNHVVR</sequence>
<feature type="coiled-coil region" evidence="1">
    <location>
        <begin position="105"/>
        <end position="135"/>
    </location>
</feature>
<feature type="compositionally biased region" description="Basic and acidic residues" evidence="2">
    <location>
        <begin position="342"/>
        <end position="363"/>
    </location>
</feature>
<feature type="region of interest" description="Disordered" evidence="2">
    <location>
        <begin position="72"/>
        <end position="102"/>
    </location>
</feature>
<name>A0A7S2PRX3_9DINO</name>
<gene>
    <name evidence="3" type="ORF">BRAN1462_LOCUS42117</name>
</gene>
<proteinExistence type="predicted"/>
<dbReference type="AlphaFoldDB" id="A0A7S2PRX3"/>
<feature type="region of interest" description="Disordered" evidence="2">
    <location>
        <begin position="154"/>
        <end position="184"/>
    </location>
</feature>
<feature type="region of interest" description="Disordered" evidence="2">
    <location>
        <begin position="254"/>
        <end position="278"/>
    </location>
</feature>
<evidence type="ECO:0008006" key="4">
    <source>
        <dbReference type="Google" id="ProtNLM"/>
    </source>
</evidence>
<evidence type="ECO:0000313" key="3">
    <source>
        <dbReference type="EMBL" id="CAD9613816.1"/>
    </source>
</evidence>
<keyword evidence="1" id="KW-0175">Coiled coil</keyword>
<reference evidence="3" key="1">
    <citation type="submission" date="2021-01" db="EMBL/GenBank/DDBJ databases">
        <authorList>
            <person name="Corre E."/>
            <person name="Pelletier E."/>
            <person name="Niang G."/>
            <person name="Scheremetjew M."/>
            <person name="Finn R."/>
            <person name="Kale V."/>
            <person name="Holt S."/>
            <person name="Cochrane G."/>
            <person name="Meng A."/>
            <person name="Brown T."/>
            <person name="Cohen L."/>
        </authorList>
    </citation>
    <scope>NUCLEOTIDE SEQUENCE</scope>
    <source>
        <strain evidence="3">RCC3387</strain>
    </source>
</reference>
<evidence type="ECO:0000256" key="2">
    <source>
        <dbReference type="SAM" id="MobiDB-lite"/>
    </source>
</evidence>